<keyword evidence="1" id="KW-0472">Membrane</keyword>
<dbReference type="InterPro" id="IPR006938">
    <property type="entry name" value="DUF624"/>
</dbReference>
<feature type="transmembrane region" description="Helical" evidence="1">
    <location>
        <begin position="20"/>
        <end position="45"/>
    </location>
</feature>
<accession>A0A413S1I1</accession>
<dbReference type="AlphaFoldDB" id="A0A413S1I1"/>
<organism evidence="2 3">
    <name type="scientific">Eubacterium ventriosum</name>
    <dbReference type="NCBI Taxonomy" id="39496"/>
    <lineage>
        <taxon>Bacteria</taxon>
        <taxon>Bacillati</taxon>
        <taxon>Bacillota</taxon>
        <taxon>Clostridia</taxon>
        <taxon>Eubacteriales</taxon>
        <taxon>Eubacteriaceae</taxon>
        <taxon>Eubacterium</taxon>
    </lineage>
</organism>
<gene>
    <name evidence="2" type="ORF">DW929_05330</name>
</gene>
<evidence type="ECO:0000313" key="3">
    <source>
        <dbReference type="Proteomes" id="UP000284598"/>
    </source>
</evidence>
<reference evidence="2 3" key="1">
    <citation type="submission" date="2018-08" db="EMBL/GenBank/DDBJ databases">
        <title>A genome reference for cultivated species of the human gut microbiota.</title>
        <authorList>
            <person name="Zou Y."/>
            <person name="Xue W."/>
            <person name="Luo G."/>
        </authorList>
    </citation>
    <scope>NUCLEOTIDE SEQUENCE [LARGE SCALE GENOMIC DNA]</scope>
    <source>
        <strain evidence="2 3">AM43-2</strain>
    </source>
</reference>
<dbReference type="Proteomes" id="UP000284598">
    <property type="component" value="Unassembled WGS sequence"/>
</dbReference>
<protein>
    <submittedName>
        <fullName evidence="2">DUF624 domain-containing protein</fullName>
    </submittedName>
</protein>
<keyword evidence="1" id="KW-0812">Transmembrane</keyword>
<dbReference type="EMBL" id="QSFO01000005">
    <property type="protein sequence ID" value="RHA55170.1"/>
    <property type="molecule type" value="Genomic_DNA"/>
</dbReference>
<dbReference type="RefSeq" id="WP_118025104.1">
    <property type="nucleotide sequence ID" value="NZ_QSFO01000005.1"/>
</dbReference>
<evidence type="ECO:0000313" key="2">
    <source>
        <dbReference type="EMBL" id="RHA55170.1"/>
    </source>
</evidence>
<comment type="caution">
    <text evidence="2">The sequence shown here is derived from an EMBL/GenBank/DDBJ whole genome shotgun (WGS) entry which is preliminary data.</text>
</comment>
<proteinExistence type="predicted"/>
<name>A0A413S1I1_9FIRM</name>
<feature type="transmembrane region" description="Helical" evidence="1">
    <location>
        <begin position="146"/>
        <end position="169"/>
    </location>
</feature>
<keyword evidence="1" id="KW-1133">Transmembrane helix</keyword>
<feature type="transmembrane region" description="Helical" evidence="1">
    <location>
        <begin position="175"/>
        <end position="196"/>
    </location>
</feature>
<evidence type="ECO:0000256" key="1">
    <source>
        <dbReference type="SAM" id="Phobius"/>
    </source>
</evidence>
<feature type="transmembrane region" description="Helical" evidence="1">
    <location>
        <begin position="105"/>
        <end position="125"/>
    </location>
</feature>
<dbReference type="Pfam" id="PF04854">
    <property type="entry name" value="DUF624"/>
    <property type="match status" value="1"/>
</dbReference>
<feature type="transmembrane region" description="Helical" evidence="1">
    <location>
        <begin position="73"/>
        <end position="93"/>
    </location>
</feature>
<sequence length="204" mass="23216">MFGIDSKFYEVVSRIADLVVLNLLFVLCSLPIITIGASTTALYGVTKKMAENREGYIFRNYFRLFKENFKQSTIMWIILLLFALIPTIDLYIINSFEKTIVTTALKGLMLAAALAILFVFLYAMALQSTFENTIKNTLRNAFLMGIGHFPWTLLIVFITLLPIILLVLLGRSAGSVVYVMLFVGFAVLAYLNSYIFNHIFKRYM</sequence>